<feature type="domain" description="NADH:flavin oxidoreductase/NADH oxidase N-terminal" evidence="1">
    <location>
        <begin position="9"/>
        <end position="111"/>
    </location>
</feature>
<organism evidence="2 3">
    <name type="scientific">Marasmius oreades</name>
    <name type="common">fairy-ring Marasmius</name>
    <dbReference type="NCBI Taxonomy" id="181124"/>
    <lineage>
        <taxon>Eukaryota</taxon>
        <taxon>Fungi</taxon>
        <taxon>Dikarya</taxon>
        <taxon>Basidiomycota</taxon>
        <taxon>Agaricomycotina</taxon>
        <taxon>Agaricomycetes</taxon>
        <taxon>Agaricomycetidae</taxon>
        <taxon>Agaricales</taxon>
        <taxon>Marasmiineae</taxon>
        <taxon>Marasmiaceae</taxon>
        <taxon>Marasmius</taxon>
    </lineage>
</organism>
<dbReference type="InterPro" id="IPR045247">
    <property type="entry name" value="Oye-like"/>
</dbReference>
<evidence type="ECO:0000259" key="1">
    <source>
        <dbReference type="Pfam" id="PF00724"/>
    </source>
</evidence>
<dbReference type="EMBL" id="CM032185">
    <property type="protein sequence ID" value="KAG7091717.1"/>
    <property type="molecule type" value="Genomic_DNA"/>
</dbReference>
<keyword evidence="3" id="KW-1185">Reference proteome</keyword>
<proteinExistence type="predicted"/>
<dbReference type="KEGG" id="more:E1B28_008118"/>
<reference evidence="2" key="1">
    <citation type="journal article" date="2021" name="Genome Biol. Evol.">
        <title>The assembled and annotated genome of the fairy-ring fungus Marasmius oreades.</title>
        <authorList>
            <person name="Hiltunen M."/>
            <person name="Ament-Velasquez S.L."/>
            <person name="Johannesson H."/>
        </authorList>
    </citation>
    <scope>NUCLEOTIDE SEQUENCE</scope>
    <source>
        <strain evidence="2">03SP1</strain>
    </source>
</reference>
<dbReference type="Pfam" id="PF00724">
    <property type="entry name" value="Oxidored_FMN"/>
    <property type="match status" value="1"/>
</dbReference>
<dbReference type="SUPFAM" id="SSF51395">
    <property type="entry name" value="FMN-linked oxidoreductases"/>
    <property type="match status" value="1"/>
</dbReference>
<dbReference type="Gene3D" id="3.20.20.70">
    <property type="entry name" value="Aldolase class I"/>
    <property type="match status" value="1"/>
</dbReference>
<dbReference type="GeneID" id="66077194"/>
<dbReference type="GO" id="GO:0010181">
    <property type="term" value="F:FMN binding"/>
    <property type="evidence" value="ECO:0007669"/>
    <property type="project" value="InterPro"/>
</dbReference>
<dbReference type="Proteomes" id="UP001049176">
    <property type="component" value="Chromosome 5"/>
</dbReference>
<dbReference type="InterPro" id="IPR001155">
    <property type="entry name" value="OxRdtase_FMN_N"/>
</dbReference>
<evidence type="ECO:0000313" key="2">
    <source>
        <dbReference type="EMBL" id="KAG7091717.1"/>
    </source>
</evidence>
<dbReference type="GO" id="GO:0016491">
    <property type="term" value="F:oxidoreductase activity"/>
    <property type="evidence" value="ECO:0007669"/>
    <property type="project" value="InterPro"/>
</dbReference>
<dbReference type="OrthoDB" id="276546at2759"/>
<dbReference type="PANTHER" id="PTHR22893">
    <property type="entry name" value="NADH OXIDOREDUCTASE-RELATED"/>
    <property type="match status" value="1"/>
</dbReference>
<evidence type="ECO:0000313" key="3">
    <source>
        <dbReference type="Proteomes" id="UP001049176"/>
    </source>
</evidence>
<protein>
    <recommendedName>
        <fullName evidence="1">NADH:flavin oxidoreductase/NADH oxidase N-terminal domain-containing protein</fullName>
    </recommendedName>
</protein>
<sequence length="142" mass="16243">MCMEDPTPTFAYLVKQLKDRFPTLSYVHLIEPMAKGPEYTEGPSHPDASNDVLREIWGERPFIRAGRFDREKAIVLVEDSAKDGRVELVAFGKYFISNPDLPTRLEKGIPLTPYDRSTFYLRGETTTRGYTDYPFAGVDSRM</sequence>
<comment type="caution">
    <text evidence="2">The sequence shown here is derived from an EMBL/GenBank/DDBJ whole genome shotgun (WGS) entry which is preliminary data.</text>
</comment>
<accession>A0A9P7RYE3</accession>
<dbReference type="AlphaFoldDB" id="A0A9P7RYE3"/>
<dbReference type="RefSeq" id="XP_043008187.1">
    <property type="nucleotide sequence ID" value="XM_043152904.1"/>
</dbReference>
<name>A0A9P7RYE3_9AGAR</name>
<dbReference type="PANTHER" id="PTHR22893:SF91">
    <property type="entry name" value="NADPH DEHYDROGENASE 2-RELATED"/>
    <property type="match status" value="1"/>
</dbReference>
<dbReference type="InterPro" id="IPR013785">
    <property type="entry name" value="Aldolase_TIM"/>
</dbReference>
<gene>
    <name evidence="2" type="ORF">E1B28_008118</name>
</gene>